<feature type="compositionally biased region" description="Basic and acidic residues" evidence="1">
    <location>
        <begin position="230"/>
        <end position="251"/>
    </location>
</feature>
<name>A0AAN9EV77_CLITE</name>
<dbReference type="EMBL" id="JAYKXN010000008">
    <property type="protein sequence ID" value="KAK7263728.1"/>
    <property type="molecule type" value="Genomic_DNA"/>
</dbReference>
<evidence type="ECO:0000313" key="3">
    <source>
        <dbReference type="Proteomes" id="UP001359559"/>
    </source>
</evidence>
<sequence length="711" mass="77752">MASEQMPRREIHVEEHIRVPLADKGRGERESDKKEKEKEFLSDRARSGNIVKDKEAEEGRRERGSVGDTVGKLEMKAIEDKKDSRLKAEQEGRTREVVGREWKQEEKERSMPRGKVEAEKATTVDKTREDAKAREKASQIKVGGGEKQGRGREAKGEANVQPSFEEISHNRAEAQQKVKERNERANQAASEAPNSAVQTAKEKHMKANEKATQAKNVTREKGQQGYLSAKDMKEQGRREEQGRGREEKEGNKQPSLEEISKYRAEAQQKAMNEIASAQERYEREKQASSEAQKFATQKEKNIQAKEKPEAQLKEVTREKGQQGHLSPQDKGQHGYDAAKGTVGDVIKSAGDTIGEKAAQAKEVTVETGKSAAEVAGDLKDRASVAGWSAAHYSAEMTVEGTKAVTNVVKGVAEYAGQKASEFAGKSVDTAKGLAASAGENAKEYTARKKGEAERDLEAKREAQNQEFKERPSAKTTVESFQRGQGLEEQDQGGKILHHQSGQVQGQVGKGSNVFATSENTAGKTFQETQGLQGKASEAMASIGETLGSVAQTVKKPLNKATEGGREVLGAVGETVVEIGENMMKPAQKVQQHGDQGKGGGMLNAIGETIAEIAETTKVMVAGEGETVSRDRIGSEATISHEYDSGKQGNLKHDYRPTAFQNAHTKGHFVESADTDFVIQYCLTGFVAVCDNLTMVECRGVYVTLIMKYKWL</sequence>
<dbReference type="GO" id="GO:0009631">
    <property type="term" value="P:cold acclimation"/>
    <property type="evidence" value="ECO:0007669"/>
    <property type="project" value="TreeGrafter"/>
</dbReference>
<dbReference type="PANTHER" id="PTHR47877:SF3">
    <property type="entry name" value="LATE EMBRYOGENESIS ABUNDANT DOMAIN-CONTAINING PROTEIN _ LEA DOMAIN-CONTAINING PROTEIN"/>
    <property type="match status" value="1"/>
</dbReference>
<organism evidence="2 3">
    <name type="scientific">Clitoria ternatea</name>
    <name type="common">Butterfly pea</name>
    <dbReference type="NCBI Taxonomy" id="43366"/>
    <lineage>
        <taxon>Eukaryota</taxon>
        <taxon>Viridiplantae</taxon>
        <taxon>Streptophyta</taxon>
        <taxon>Embryophyta</taxon>
        <taxon>Tracheophyta</taxon>
        <taxon>Spermatophyta</taxon>
        <taxon>Magnoliopsida</taxon>
        <taxon>eudicotyledons</taxon>
        <taxon>Gunneridae</taxon>
        <taxon>Pentapetalae</taxon>
        <taxon>rosids</taxon>
        <taxon>fabids</taxon>
        <taxon>Fabales</taxon>
        <taxon>Fabaceae</taxon>
        <taxon>Papilionoideae</taxon>
        <taxon>50 kb inversion clade</taxon>
        <taxon>NPAAA clade</taxon>
        <taxon>indigoferoid/millettioid clade</taxon>
        <taxon>Phaseoleae</taxon>
        <taxon>Clitoria</taxon>
    </lineage>
</organism>
<gene>
    <name evidence="2" type="ORF">RJT34_31322</name>
</gene>
<feature type="region of interest" description="Disordered" evidence="1">
    <location>
        <begin position="442"/>
        <end position="492"/>
    </location>
</feature>
<feature type="compositionally biased region" description="Basic and acidic residues" evidence="1">
    <location>
        <begin position="147"/>
        <end position="156"/>
    </location>
</feature>
<protein>
    <recommendedName>
        <fullName evidence="4">Seed biotin-containing protein SBP65</fullName>
    </recommendedName>
</protein>
<feature type="compositionally biased region" description="Basic and acidic residues" evidence="1">
    <location>
        <begin position="296"/>
        <end position="321"/>
    </location>
</feature>
<evidence type="ECO:0000256" key="1">
    <source>
        <dbReference type="SAM" id="MobiDB-lite"/>
    </source>
</evidence>
<dbReference type="PANTHER" id="PTHR47877">
    <property type="entry name" value="LATE EMBRYOGENESIS ABUNDANT DOMAIN-CONTAINING PROTEIN / LEA DOMAIN-CONTAINING PROTEIN"/>
    <property type="match status" value="1"/>
</dbReference>
<feature type="region of interest" description="Disordered" evidence="1">
    <location>
        <begin position="1"/>
        <end position="338"/>
    </location>
</feature>
<keyword evidence="3" id="KW-1185">Reference proteome</keyword>
<evidence type="ECO:0000313" key="2">
    <source>
        <dbReference type="EMBL" id="KAK7263728.1"/>
    </source>
</evidence>
<evidence type="ECO:0008006" key="4">
    <source>
        <dbReference type="Google" id="ProtNLM"/>
    </source>
</evidence>
<feature type="compositionally biased region" description="Basic and acidic residues" evidence="1">
    <location>
        <begin position="166"/>
        <end position="184"/>
    </location>
</feature>
<feature type="compositionally biased region" description="Polar residues" evidence="1">
    <location>
        <begin position="185"/>
        <end position="198"/>
    </location>
</feature>
<feature type="compositionally biased region" description="Basic and acidic residues" evidence="1">
    <location>
        <begin position="200"/>
        <end position="209"/>
    </location>
</feature>
<dbReference type="GO" id="GO:0005829">
    <property type="term" value="C:cytosol"/>
    <property type="evidence" value="ECO:0007669"/>
    <property type="project" value="TreeGrafter"/>
</dbReference>
<accession>A0AAN9EV77</accession>
<feature type="compositionally biased region" description="Polar residues" evidence="1">
    <location>
        <begin position="473"/>
        <end position="482"/>
    </location>
</feature>
<dbReference type="Proteomes" id="UP001359559">
    <property type="component" value="Unassembled WGS sequence"/>
</dbReference>
<reference evidence="2 3" key="1">
    <citation type="submission" date="2024-01" db="EMBL/GenBank/DDBJ databases">
        <title>The genomes of 5 underutilized Papilionoideae crops provide insights into root nodulation and disease resistance.</title>
        <authorList>
            <person name="Yuan L."/>
        </authorList>
    </citation>
    <scope>NUCLEOTIDE SEQUENCE [LARGE SCALE GENOMIC DNA]</scope>
    <source>
        <strain evidence="2">LY-2023</strain>
        <tissue evidence="2">Leaf</tissue>
    </source>
</reference>
<feature type="compositionally biased region" description="Basic and acidic residues" evidence="1">
    <location>
        <begin position="1"/>
        <end position="138"/>
    </location>
</feature>
<feature type="compositionally biased region" description="Basic and acidic residues" evidence="1">
    <location>
        <begin position="442"/>
        <end position="472"/>
    </location>
</feature>
<proteinExistence type="predicted"/>
<comment type="caution">
    <text evidence="2">The sequence shown here is derived from an EMBL/GenBank/DDBJ whole genome shotgun (WGS) entry which is preliminary data.</text>
</comment>
<dbReference type="AlphaFoldDB" id="A0AAN9EV77"/>